<dbReference type="HAMAP" id="MF_01263">
    <property type="entry name" value="CCA_bact_type3"/>
    <property type="match status" value="1"/>
</dbReference>
<feature type="binding site" evidence="11">
    <location>
        <position position="40"/>
    </location>
    <ligand>
        <name>Mg(2+)</name>
        <dbReference type="ChEBI" id="CHEBI:18420"/>
    </ligand>
</feature>
<protein>
    <recommendedName>
        <fullName evidence="11">CCA-adding enzyme</fullName>
        <ecNumber evidence="11">2.7.7.72</ecNumber>
    </recommendedName>
    <alternativeName>
        <fullName evidence="11">CCA tRNA nucleotidyltransferase</fullName>
    </alternativeName>
    <alternativeName>
        <fullName evidence="11">tRNA CCA-pyrophosphorylase</fullName>
    </alternativeName>
    <alternativeName>
        <fullName evidence="11">tRNA adenylyl-/cytidylyl- transferase</fullName>
    </alternativeName>
    <alternativeName>
        <fullName evidence="11">tRNA nucleotidyltransferase</fullName>
    </alternativeName>
    <alternativeName>
        <fullName evidence="11">tRNA-NT</fullName>
    </alternativeName>
</protein>
<keyword evidence="4 11" id="KW-0548">Nucleotidyltransferase</keyword>
<dbReference type="GO" id="GO:0042245">
    <property type="term" value="P:RNA repair"/>
    <property type="evidence" value="ECO:0007669"/>
    <property type="project" value="UniProtKB-KW"/>
</dbReference>
<feature type="binding site" evidence="11">
    <location>
        <position position="154"/>
    </location>
    <ligand>
        <name>CTP</name>
        <dbReference type="ChEBI" id="CHEBI:37563"/>
    </ligand>
</feature>
<dbReference type="InterPro" id="IPR023068">
    <property type="entry name" value="CCA-adding_enz_firmicutes"/>
</dbReference>
<dbReference type="Pfam" id="PF13735">
    <property type="entry name" value="tRNA_NucTran2_2"/>
    <property type="match status" value="1"/>
</dbReference>
<feature type="binding site" evidence="11">
    <location>
        <position position="111"/>
    </location>
    <ligand>
        <name>ATP</name>
        <dbReference type="ChEBI" id="CHEBI:30616"/>
    </ligand>
</feature>
<feature type="binding site" evidence="11">
    <location>
        <position position="154"/>
    </location>
    <ligand>
        <name>ATP</name>
        <dbReference type="ChEBI" id="CHEBI:30616"/>
    </ligand>
</feature>
<comment type="function">
    <text evidence="11">Catalyzes the addition and repair of the essential 3'-terminal CCA sequence in tRNAs without using a nucleic acid template. Adds these three nucleotides in the order of C, C, and A to the tRNA nucleotide-73, using CTP and ATP as substrates and producing inorganic pyrophosphate. tRNA 3'-terminal CCA addition is required both for tRNA processing and repair. Also involved in tRNA surveillance by mediating tandem CCA addition to generate a CCACCA at the 3' terminus of unstable tRNAs. While stable tRNAs receive only 3'-terminal CCA, unstable tRNAs are marked with CCACCA and rapidly degraded.</text>
</comment>
<evidence type="ECO:0000256" key="2">
    <source>
        <dbReference type="ARBA" id="ARBA00022679"/>
    </source>
</evidence>
<keyword evidence="2 11" id="KW-0808">Transferase</keyword>
<dbReference type="InterPro" id="IPR050264">
    <property type="entry name" value="Bact_CCA-adding_enz_type3_sf"/>
</dbReference>
<dbReference type="SUPFAM" id="SSF81301">
    <property type="entry name" value="Nucleotidyltransferase"/>
    <property type="match status" value="1"/>
</dbReference>
<dbReference type="EMBL" id="LARY01000001">
    <property type="protein sequence ID" value="RDX02412.1"/>
    <property type="molecule type" value="Genomic_DNA"/>
</dbReference>
<dbReference type="GO" id="GO:0000049">
    <property type="term" value="F:tRNA binding"/>
    <property type="evidence" value="ECO:0007669"/>
    <property type="project" value="UniProtKB-UniRule"/>
</dbReference>
<feature type="binding site" evidence="11">
    <location>
        <position position="157"/>
    </location>
    <ligand>
        <name>ATP</name>
        <dbReference type="ChEBI" id="CHEBI:30616"/>
    </ligand>
</feature>
<keyword evidence="6 11" id="KW-0547">Nucleotide-binding</keyword>
<feature type="binding site" evidence="11">
    <location>
        <position position="163"/>
    </location>
    <ligand>
        <name>ATP</name>
        <dbReference type="ChEBI" id="CHEBI:30616"/>
    </ligand>
</feature>
<evidence type="ECO:0000256" key="10">
    <source>
        <dbReference type="ARBA" id="ARBA00022884"/>
    </source>
</evidence>
<evidence type="ECO:0000256" key="11">
    <source>
        <dbReference type="HAMAP-Rule" id="MF_01263"/>
    </source>
</evidence>
<dbReference type="GO" id="GO:0001680">
    <property type="term" value="P:tRNA 3'-terminal CCA addition"/>
    <property type="evidence" value="ECO:0007669"/>
    <property type="project" value="UniProtKB-UniRule"/>
</dbReference>
<comment type="catalytic activity">
    <reaction evidence="11">
        <text>a tRNA precursor + 2 CTP + ATP = a tRNA with a 3' CCA end + 3 diphosphate</text>
        <dbReference type="Rhea" id="RHEA:14433"/>
        <dbReference type="Rhea" id="RHEA-COMP:10465"/>
        <dbReference type="Rhea" id="RHEA-COMP:10468"/>
        <dbReference type="ChEBI" id="CHEBI:30616"/>
        <dbReference type="ChEBI" id="CHEBI:33019"/>
        <dbReference type="ChEBI" id="CHEBI:37563"/>
        <dbReference type="ChEBI" id="CHEBI:74896"/>
        <dbReference type="ChEBI" id="CHEBI:83071"/>
        <dbReference type="EC" id="2.7.7.72"/>
    </reaction>
</comment>
<dbReference type="Pfam" id="PF01743">
    <property type="entry name" value="PolyA_pol"/>
    <property type="match status" value="1"/>
</dbReference>
<feature type="binding site" evidence="11">
    <location>
        <position position="30"/>
    </location>
    <ligand>
        <name>CTP</name>
        <dbReference type="ChEBI" id="CHEBI:37563"/>
    </ligand>
</feature>
<comment type="catalytic activity">
    <reaction evidence="11">
        <text>a tRNA with a 3' CCA end + 2 CTP + ATP = a tRNA with a 3' CCACCA end + 3 diphosphate</text>
        <dbReference type="Rhea" id="RHEA:76235"/>
        <dbReference type="Rhea" id="RHEA-COMP:10468"/>
        <dbReference type="Rhea" id="RHEA-COMP:18655"/>
        <dbReference type="ChEBI" id="CHEBI:30616"/>
        <dbReference type="ChEBI" id="CHEBI:33019"/>
        <dbReference type="ChEBI" id="CHEBI:37563"/>
        <dbReference type="ChEBI" id="CHEBI:83071"/>
        <dbReference type="ChEBI" id="CHEBI:195187"/>
    </reaction>
</comment>
<dbReference type="AlphaFoldDB" id="A0A3D8TU79"/>
<comment type="similarity">
    <text evidence="11">Belongs to the tRNA nucleotidyltransferase/poly(A) polymerase family. Bacterial CCA-adding enzyme type 3 subfamily.</text>
</comment>
<evidence type="ECO:0000313" key="15">
    <source>
        <dbReference type="EMBL" id="RDX02412.1"/>
    </source>
</evidence>
<evidence type="ECO:0000256" key="3">
    <source>
        <dbReference type="ARBA" id="ARBA00022694"/>
    </source>
</evidence>
<dbReference type="GO" id="GO:0004810">
    <property type="term" value="F:CCA tRNA nucleotidyltransferase activity"/>
    <property type="evidence" value="ECO:0007669"/>
    <property type="project" value="UniProtKB-UniRule"/>
</dbReference>
<dbReference type="Gene3D" id="3.30.460.10">
    <property type="entry name" value="Beta Polymerase, domain 2"/>
    <property type="match status" value="1"/>
</dbReference>
<feature type="binding site" evidence="11">
    <location>
        <position position="27"/>
    </location>
    <ligand>
        <name>CTP</name>
        <dbReference type="ChEBI" id="CHEBI:37563"/>
    </ligand>
</feature>
<keyword evidence="3 11" id="KW-0819">tRNA processing</keyword>
<evidence type="ECO:0000313" key="16">
    <source>
        <dbReference type="Proteomes" id="UP000257055"/>
    </source>
</evidence>
<dbReference type="Gene3D" id="1.10.110.30">
    <property type="match status" value="1"/>
</dbReference>
<evidence type="ECO:0000256" key="6">
    <source>
        <dbReference type="ARBA" id="ARBA00022741"/>
    </source>
</evidence>
<feature type="binding site" evidence="11">
    <location>
        <position position="160"/>
    </location>
    <ligand>
        <name>ATP</name>
        <dbReference type="ChEBI" id="CHEBI:30616"/>
    </ligand>
</feature>
<keyword evidence="16" id="KW-1185">Reference proteome</keyword>
<dbReference type="PANTHER" id="PTHR46173">
    <property type="entry name" value="CCA TRNA NUCLEOTIDYLTRANSFERASE 1, MITOCHONDRIAL"/>
    <property type="match status" value="1"/>
</dbReference>
<comment type="subunit">
    <text evidence="11">Homodimer.</text>
</comment>
<keyword evidence="9 11" id="KW-0460">Magnesium</keyword>
<evidence type="ECO:0000256" key="4">
    <source>
        <dbReference type="ARBA" id="ARBA00022695"/>
    </source>
</evidence>
<gene>
    <name evidence="11" type="primary">cca</name>
    <name evidence="15" type="ORF">UR08_02535</name>
</gene>
<dbReference type="SUPFAM" id="SSF81891">
    <property type="entry name" value="Poly A polymerase C-terminal region-like"/>
    <property type="match status" value="1"/>
</dbReference>
<accession>A0A3D8TU79</accession>
<organism evidence="15 16">
    <name type="scientific">Listeria kieliensis</name>
    <dbReference type="NCBI Taxonomy" id="1621700"/>
    <lineage>
        <taxon>Bacteria</taxon>
        <taxon>Bacillati</taxon>
        <taxon>Bacillota</taxon>
        <taxon>Bacilli</taxon>
        <taxon>Bacillales</taxon>
        <taxon>Listeriaceae</taxon>
        <taxon>Listeria</taxon>
    </lineage>
</organism>
<evidence type="ECO:0000256" key="5">
    <source>
        <dbReference type="ARBA" id="ARBA00022723"/>
    </source>
</evidence>
<dbReference type="NCBIfam" id="NF009814">
    <property type="entry name" value="PRK13299.1"/>
    <property type="match status" value="1"/>
</dbReference>
<dbReference type="Gene3D" id="1.20.58.560">
    <property type="match status" value="1"/>
</dbReference>
<feature type="domain" description="tRNA nucleotidyltransferase/poly(A) polymerase RNA and SrmB- binding" evidence="13">
    <location>
        <begin position="170"/>
        <end position="227"/>
    </location>
</feature>
<feature type="binding site" evidence="11">
    <location>
        <position position="42"/>
    </location>
    <ligand>
        <name>Mg(2+)</name>
        <dbReference type="ChEBI" id="CHEBI:18420"/>
    </ligand>
</feature>
<keyword evidence="10 11" id="KW-0694">RNA-binding</keyword>
<evidence type="ECO:0000256" key="7">
    <source>
        <dbReference type="ARBA" id="ARBA00022800"/>
    </source>
</evidence>
<evidence type="ECO:0000259" key="13">
    <source>
        <dbReference type="Pfam" id="PF12627"/>
    </source>
</evidence>
<evidence type="ECO:0000259" key="12">
    <source>
        <dbReference type="Pfam" id="PF01743"/>
    </source>
</evidence>
<keyword evidence="8 11" id="KW-0067">ATP-binding</keyword>
<feature type="binding site" evidence="11">
    <location>
        <position position="27"/>
    </location>
    <ligand>
        <name>ATP</name>
        <dbReference type="ChEBI" id="CHEBI:30616"/>
    </ligand>
</feature>
<dbReference type="RefSeq" id="WP_115752094.1">
    <property type="nucleotide sequence ID" value="NZ_LARY01000001.1"/>
</dbReference>
<feature type="binding site" evidence="11">
    <location>
        <position position="30"/>
    </location>
    <ligand>
        <name>ATP</name>
        <dbReference type="ChEBI" id="CHEBI:30616"/>
    </ligand>
</feature>
<dbReference type="InterPro" id="IPR032828">
    <property type="entry name" value="PolyA_RNA-bd"/>
</dbReference>
<evidence type="ECO:0000256" key="8">
    <source>
        <dbReference type="ARBA" id="ARBA00022840"/>
    </source>
</evidence>
<dbReference type="CDD" id="cd05398">
    <property type="entry name" value="NT_ClassII-CCAase"/>
    <property type="match status" value="1"/>
</dbReference>
<dbReference type="Gene3D" id="1.10.246.80">
    <property type="match status" value="1"/>
</dbReference>
<reference evidence="16" key="1">
    <citation type="submission" date="2015-04" db="EMBL/GenBank/DDBJ databases">
        <authorList>
            <person name="Schardt J."/>
            <person name="Mueller-Herbst S."/>
            <person name="Scherer S."/>
            <person name="Huptas C."/>
        </authorList>
    </citation>
    <scope>NUCLEOTIDE SEQUENCE [LARGE SCALE GENOMIC DNA]</scope>
    <source>
        <strain evidence="16">Kiel-L1</strain>
    </source>
</reference>
<dbReference type="EC" id="2.7.7.72" evidence="11"/>
<keyword evidence="7 11" id="KW-0692">RNA repair</keyword>
<sequence length="394" mass="45390">MDLIFKKALPVLETLEQAGYEAYFVGGAVRDYLLKRDVNDVDIATSAFPEEVKQLFRKTYDTGIEHGTVTVRLGDELYEVTTFRTEGKYVDFRRPSEVKFVRSLEEDLLRRDFTMNAIAMDKSGKLHDPFSGELAILRREIKAVGEPEHRFREDALRIMRAVRFLSQLEFTLEEKTRQALKKEVSLLAHTAVERIRVEWVKLVQGKGRVCAFKLIIETCMERYLPGLLDKKEALAKLASFKFPEKPSEDLVWLSLVLAVHPDSVRAFLRAWKLSNQQTKRTEQAYALIQEEKPWTNYKLYQAQIEGIRLVESGKALIGQENDLQVALANYEALPIHARSEMAIDGRFLMAFYEKTGGPWLSELLIEIEQKIVSGELQNQEEAIRRWLLDGKSES</sequence>
<evidence type="ECO:0000259" key="14">
    <source>
        <dbReference type="Pfam" id="PF13735"/>
    </source>
</evidence>
<feature type="domain" description="Poly A polymerase head" evidence="12">
    <location>
        <begin position="22"/>
        <end position="141"/>
    </location>
</feature>
<evidence type="ECO:0000256" key="1">
    <source>
        <dbReference type="ARBA" id="ARBA00001946"/>
    </source>
</evidence>
<dbReference type="InterPro" id="IPR043519">
    <property type="entry name" value="NT_sf"/>
</dbReference>
<feature type="binding site" evidence="11">
    <location>
        <position position="160"/>
    </location>
    <ligand>
        <name>CTP</name>
        <dbReference type="ChEBI" id="CHEBI:37563"/>
    </ligand>
</feature>
<feature type="domain" description="CCA-adding enzyme C-terminal" evidence="14">
    <location>
        <begin position="247"/>
        <end position="386"/>
    </location>
</feature>
<comment type="miscellaneous">
    <text evidence="11">A single active site specifically recognizes both ATP and CTP and is responsible for their addition.</text>
</comment>
<dbReference type="GO" id="GO:0005524">
    <property type="term" value="F:ATP binding"/>
    <property type="evidence" value="ECO:0007669"/>
    <property type="project" value="UniProtKB-UniRule"/>
</dbReference>
<proteinExistence type="inferred from homology"/>
<dbReference type="PANTHER" id="PTHR46173:SF1">
    <property type="entry name" value="CCA TRNA NUCLEOTIDYLTRANSFERASE 1, MITOCHONDRIAL"/>
    <property type="match status" value="1"/>
</dbReference>
<dbReference type="Pfam" id="PF12627">
    <property type="entry name" value="PolyA_pol_RNAbd"/>
    <property type="match status" value="1"/>
</dbReference>
<dbReference type="InterPro" id="IPR002646">
    <property type="entry name" value="PolA_pol_head_dom"/>
</dbReference>
<feature type="binding site" evidence="11">
    <location>
        <position position="111"/>
    </location>
    <ligand>
        <name>CTP</name>
        <dbReference type="ChEBI" id="CHEBI:37563"/>
    </ligand>
</feature>
<comment type="cofactor">
    <cofactor evidence="1 11">
        <name>Mg(2+)</name>
        <dbReference type="ChEBI" id="CHEBI:18420"/>
    </cofactor>
</comment>
<comment type="caution">
    <text evidence="15">The sequence shown here is derived from an EMBL/GenBank/DDBJ whole genome shotgun (WGS) entry which is preliminary data.</text>
</comment>
<evidence type="ECO:0000256" key="9">
    <source>
        <dbReference type="ARBA" id="ARBA00022842"/>
    </source>
</evidence>
<dbReference type="GO" id="GO:0000287">
    <property type="term" value="F:magnesium ion binding"/>
    <property type="evidence" value="ECO:0007669"/>
    <property type="project" value="UniProtKB-UniRule"/>
</dbReference>
<dbReference type="GO" id="GO:0160016">
    <property type="term" value="F:CCACCA tRNA nucleotidyltransferase activity"/>
    <property type="evidence" value="ECO:0007669"/>
    <property type="project" value="RHEA"/>
</dbReference>
<feature type="binding site" evidence="11">
    <location>
        <position position="157"/>
    </location>
    <ligand>
        <name>CTP</name>
        <dbReference type="ChEBI" id="CHEBI:37563"/>
    </ligand>
</feature>
<feature type="binding site" evidence="11">
    <location>
        <position position="163"/>
    </location>
    <ligand>
        <name>CTP</name>
        <dbReference type="ChEBI" id="CHEBI:37563"/>
    </ligand>
</feature>
<name>A0A3D8TU79_9LIST</name>
<dbReference type="InterPro" id="IPR032810">
    <property type="entry name" value="CCA-adding_enz_C"/>
</dbReference>
<dbReference type="Proteomes" id="UP000257055">
    <property type="component" value="Unassembled WGS sequence"/>
</dbReference>
<keyword evidence="5 11" id="KW-0479">Metal-binding</keyword>